<dbReference type="EMBL" id="FKJW01000005">
    <property type="protein sequence ID" value="SAJ97472.1"/>
    <property type="molecule type" value="Genomic_DNA"/>
</dbReference>
<feature type="domain" description="Integral membrane bound transporter" evidence="8">
    <location>
        <begin position="365"/>
        <end position="495"/>
    </location>
</feature>
<name>A0ABD7L934_9BURK</name>
<evidence type="ECO:0000259" key="8">
    <source>
        <dbReference type="Pfam" id="PF13515"/>
    </source>
</evidence>
<proteinExistence type="inferred from homology"/>
<feature type="transmembrane region" description="Helical" evidence="7">
    <location>
        <begin position="453"/>
        <end position="471"/>
    </location>
</feature>
<dbReference type="PANTHER" id="PTHR30509">
    <property type="entry name" value="P-HYDROXYBENZOIC ACID EFFLUX PUMP SUBUNIT-RELATED"/>
    <property type="match status" value="1"/>
</dbReference>
<keyword evidence="5 7" id="KW-0472">Membrane</keyword>
<dbReference type="RefSeq" id="WP_170935306.1">
    <property type="nucleotide sequence ID" value="NZ_CADFGW010000009.1"/>
</dbReference>
<feature type="transmembrane region" description="Helical" evidence="7">
    <location>
        <begin position="427"/>
        <end position="446"/>
    </location>
</feature>
<dbReference type="InterPro" id="IPR049453">
    <property type="entry name" value="Memb_transporter_dom"/>
</dbReference>
<feature type="transmembrane region" description="Helical" evidence="7">
    <location>
        <begin position="152"/>
        <end position="175"/>
    </location>
</feature>
<evidence type="ECO:0000256" key="3">
    <source>
        <dbReference type="ARBA" id="ARBA00022692"/>
    </source>
</evidence>
<feature type="transmembrane region" description="Helical" evidence="7">
    <location>
        <begin position="483"/>
        <end position="501"/>
    </location>
</feature>
<dbReference type="Proteomes" id="UP000196218">
    <property type="component" value="Unassembled WGS sequence"/>
</dbReference>
<gene>
    <name evidence="9" type="ORF">UA18_03595</name>
</gene>
<feature type="transmembrane region" description="Helical" evidence="7">
    <location>
        <begin position="98"/>
        <end position="117"/>
    </location>
</feature>
<keyword evidence="2" id="KW-1003">Cell membrane</keyword>
<feature type="transmembrane region" description="Helical" evidence="7">
    <location>
        <begin position="38"/>
        <end position="60"/>
    </location>
</feature>
<keyword evidence="3 7" id="KW-0812">Transmembrane</keyword>
<protein>
    <submittedName>
        <fullName evidence="9">Fusaric acid resistance protein region</fullName>
    </submittedName>
</protein>
<evidence type="ECO:0000256" key="2">
    <source>
        <dbReference type="ARBA" id="ARBA00022475"/>
    </source>
</evidence>
<comment type="similarity">
    <text evidence="6">Belongs to the YccS/YhfK family.</text>
</comment>
<evidence type="ECO:0000256" key="7">
    <source>
        <dbReference type="SAM" id="Phobius"/>
    </source>
</evidence>
<evidence type="ECO:0000313" key="10">
    <source>
        <dbReference type="Proteomes" id="UP000196218"/>
    </source>
</evidence>
<dbReference type="AlphaFoldDB" id="A0ABD7L934"/>
<comment type="caution">
    <text evidence="9">The sequence shown here is derived from an EMBL/GenBank/DDBJ whole genome shotgun (WGS) entry which is preliminary data.</text>
</comment>
<dbReference type="PANTHER" id="PTHR30509:SF9">
    <property type="entry name" value="MULTIDRUG RESISTANCE PROTEIN MDTO"/>
    <property type="match status" value="1"/>
</dbReference>
<reference evidence="9 10" key="1">
    <citation type="submission" date="2016-04" db="EMBL/GenBank/DDBJ databases">
        <authorList>
            <person name="Peeters C."/>
        </authorList>
    </citation>
    <scope>NUCLEOTIDE SEQUENCE [LARGE SCALE GENOMIC DNA]</scope>
    <source>
        <strain evidence="9">LMG 29311</strain>
    </source>
</reference>
<organism evidence="9 10">
    <name type="scientific">Burkholderia multivorans</name>
    <dbReference type="NCBI Taxonomy" id="87883"/>
    <lineage>
        <taxon>Bacteria</taxon>
        <taxon>Pseudomonadati</taxon>
        <taxon>Pseudomonadota</taxon>
        <taxon>Betaproteobacteria</taxon>
        <taxon>Burkholderiales</taxon>
        <taxon>Burkholderiaceae</taxon>
        <taxon>Burkholderia</taxon>
        <taxon>Burkholderia cepacia complex</taxon>
    </lineage>
</organism>
<comment type="subcellular location">
    <subcellularLocation>
        <location evidence="1">Cell membrane</location>
        <topology evidence="1">Multi-pass membrane protein</topology>
    </subcellularLocation>
</comment>
<accession>A0ABD7L934</accession>
<feature type="transmembrane region" description="Helical" evidence="7">
    <location>
        <begin position="72"/>
        <end position="92"/>
    </location>
</feature>
<feature type="transmembrane region" description="Helical" evidence="7">
    <location>
        <begin position="354"/>
        <end position="371"/>
    </location>
</feature>
<evidence type="ECO:0000313" key="9">
    <source>
        <dbReference type="EMBL" id="SAJ97472.1"/>
    </source>
</evidence>
<evidence type="ECO:0000256" key="1">
    <source>
        <dbReference type="ARBA" id="ARBA00004651"/>
    </source>
</evidence>
<feature type="transmembrane region" description="Helical" evidence="7">
    <location>
        <begin position="124"/>
        <end position="140"/>
    </location>
</feature>
<evidence type="ECO:0000256" key="6">
    <source>
        <dbReference type="ARBA" id="ARBA00043993"/>
    </source>
</evidence>
<dbReference type="GO" id="GO:0005886">
    <property type="term" value="C:plasma membrane"/>
    <property type="evidence" value="ECO:0007669"/>
    <property type="project" value="UniProtKB-SubCell"/>
</dbReference>
<feature type="transmembrane region" description="Helical" evidence="7">
    <location>
        <begin position="401"/>
        <end position="421"/>
    </location>
</feature>
<evidence type="ECO:0000256" key="5">
    <source>
        <dbReference type="ARBA" id="ARBA00023136"/>
    </source>
</evidence>
<dbReference type="Pfam" id="PF13515">
    <property type="entry name" value="FUSC_2"/>
    <property type="match status" value="1"/>
</dbReference>
<evidence type="ECO:0000256" key="4">
    <source>
        <dbReference type="ARBA" id="ARBA00022989"/>
    </source>
</evidence>
<keyword evidence="4 7" id="KW-1133">Transmembrane helix</keyword>
<sequence>MTKAFRRNATTVIQFLSVELRAFPGRWNIALRCLLSSAIVIIASQAMQVPFLPMSLFIVFFATQSNVVLTRLVAPVMFVGITLAIAVSILLAKFTYGVPAWRVVLVVMLMLGCLFMMRVSRLGPVFYMIALVIANVQGYFDLVPSAELVVRGILWVWIAAIYPLLVCVLINALLLPVEPLLQLKEEAHRQLMQVDGALATLMGEPAFDMPFGRDDLPRGVLTVQKLLRFAWARDRAFQTGRARHLQLALALSTLREQALRLPRQAGTPAAAHVPALRMACHRLDTCIQEETRFDLVGIEVPKSVADANHAPLDEMWHALRVLAVDGETPAKVEVGSQSGLLAPDATTNPVYMQFALKTVLAMMLCYVFYVGVDWPGIHTAMATCLIVAQPSLGGSNRKMQLRVIGALIGGGLAMLFTVFVVPDLDTIAGLLMITLPVLTFSAYLSAGSERISYGGMQIMFTFAVAMLGGFSANVDLTDIRDRLVGVGVGIGVSFIAHALLWPESEGKVLAMQIGALLKRVARLIDEDPEGEDSSIDPASVSQAWAELDTCDQTLSRVALEPNWQQSEGEHENVLMRLQALVAHSREVLIEAIALRSATESNADRLDSGRKRALDQAKATIADRLKRYADGLSDSGNALYTLPGFSGHSPPGLLIESPSISADSALQERLHRLAGRVQYLVTPASAEENIYRSGGLT</sequence>